<dbReference type="EMBL" id="JABFBC010000004">
    <property type="protein sequence ID" value="NNU82024.1"/>
    <property type="molecule type" value="Genomic_DNA"/>
</dbReference>
<proteinExistence type="predicted"/>
<gene>
    <name evidence="1" type="ORF">HMH01_16420</name>
</gene>
<name>A0A849L7A6_9RHOB</name>
<keyword evidence="2" id="KW-1185">Reference proteome</keyword>
<reference evidence="1 2" key="1">
    <citation type="submission" date="2020-05" db="EMBL/GenBank/DDBJ databases">
        <title>Gimesia benthica sp. nov., a novel planctomycete isolated from a deep-sea water sample of the Northwest Indian Ocean.</title>
        <authorList>
            <person name="Wang J."/>
            <person name="Ruan C."/>
            <person name="Song L."/>
            <person name="Zhu Y."/>
            <person name="Li A."/>
            <person name="Zheng X."/>
            <person name="Wang L."/>
            <person name="Lu Z."/>
            <person name="Huang Y."/>
            <person name="Du W."/>
            <person name="Zhou Y."/>
            <person name="Huang L."/>
            <person name="Dai X."/>
        </authorList>
    </citation>
    <scope>NUCLEOTIDE SEQUENCE [LARGE SCALE GENOMIC DNA]</scope>
    <source>
        <strain evidence="1 2">YYQ-30</strain>
    </source>
</reference>
<protein>
    <submittedName>
        <fullName evidence="1">DUF2478 domain-containing protein</fullName>
    </submittedName>
</protein>
<organism evidence="1 2">
    <name type="scientific">Halovulum dunhuangense</name>
    <dbReference type="NCBI Taxonomy" id="1505036"/>
    <lineage>
        <taxon>Bacteria</taxon>
        <taxon>Pseudomonadati</taxon>
        <taxon>Pseudomonadota</taxon>
        <taxon>Alphaproteobacteria</taxon>
        <taxon>Rhodobacterales</taxon>
        <taxon>Paracoccaceae</taxon>
        <taxon>Halovulum</taxon>
    </lineage>
</organism>
<dbReference type="AlphaFoldDB" id="A0A849L7A6"/>
<evidence type="ECO:0000313" key="2">
    <source>
        <dbReference type="Proteomes" id="UP000572377"/>
    </source>
</evidence>
<evidence type="ECO:0000313" key="1">
    <source>
        <dbReference type="EMBL" id="NNU82024.1"/>
    </source>
</evidence>
<dbReference type="RefSeq" id="WP_171326887.1">
    <property type="nucleotide sequence ID" value="NZ_JABFBC010000004.1"/>
</dbReference>
<sequence>MQLAWTMSPGRGDTDLILATLASDLAARGVRVCGAVQINTERPGAGPCDMDVQVLPGGPVLRISQNLGLEARGCRLDPAVLETAVGLVSARLDAGVDLLIVNKFGKHEAAGRGFRDVIAEAMALGVPVLVGVNALNRAAFEDFAGGLATRLPPEGAALAHWAERVSRKADRAA</sequence>
<accession>A0A849L7A6</accession>
<comment type="caution">
    <text evidence="1">The sequence shown here is derived from an EMBL/GenBank/DDBJ whole genome shotgun (WGS) entry which is preliminary data.</text>
</comment>
<dbReference type="Proteomes" id="UP000572377">
    <property type="component" value="Unassembled WGS sequence"/>
</dbReference>
<dbReference type="Pfam" id="PF10649">
    <property type="entry name" value="DUF2478"/>
    <property type="match status" value="1"/>
</dbReference>
<dbReference type="InterPro" id="IPR018912">
    <property type="entry name" value="DUF2478"/>
</dbReference>